<comment type="similarity">
    <text evidence="2">Belongs to the sulfatase family.</text>
</comment>
<evidence type="ECO:0000256" key="7">
    <source>
        <dbReference type="SAM" id="MobiDB-lite"/>
    </source>
</evidence>
<feature type="signal peptide" evidence="8">
    <location>
        <begin position="1"/>
        <end position="24"/>
    </location>
</feature>
<name>A0ABP9VV66_9BACT</name>
<keyword evidence="6" id="KW-0106">Calcium</keyword>
<accession>A0ABP9VV66</accession>
<feature type="region of interest" description="Disordered" evidence="7">
    <location>
        <begin position="499"/>
        <end position="522"/>
    </location>
</feature>
<dbReference type="InterPro" id="IPR000917">
    <property type="entry name" value="Sulfatase_N"/>
</dbReference>
<evidence type="ECO:0000256" key="4">
    <source>
        <dbReference type="ARBA" id="ARBA00022729"/>
    </source>
</evidence>
<dbReference type="Proteomes" id="UP001416858">
    <property type="component" value="Unassembled WGS sequence"/>
</dbReference>
<dbReference type="InterPro" id="IPR024607">
    <property type="entry name" value="Sulfatase_CS"/>
</dbReference>
<evidence type="ECO:0000313" key="11">
    <source>
        <dbReference type="Proteomes" id="UP001416858"/>
    </source>
</evidence>
<dbReference type="SUPFAM" id="SSF53649">
    <property type="entry name" value="Alkaline phosphatase-like"/>
    <property type="match status" value="1"/>
</dbReference>
<evidence type="ECO:0000256" key="2">
    <source>
        <dbReference type="ARBA" id="ARBA00008779"/>
    </source>
</evidence>
<dbReference type="InterPro" id="IPR017850">
    <property type="entry name" value="Alkaline_phosphatase_core_sf"/>
</dbReference>
<evidence type="ECO:0000256" key="1">
    <source>
        <dbReference type="ARBA" id="ARBA00001913"/>
    </source>
</evidence>
<dbReference type="Gene3D" id="3.40.720.10">
    <property type="entry name" value="Alkaline Phosphatase, subunit A"/>
    <property type="match status" value="1"/>
</dbReference>
<comment type="caution">
    <text evidence="10">The sequence shown here is derived from an EMBL/GenBank/DDBJ whole genome shotgun (WGS) entry which is preliminary data.</text>
</comment>
<keyword evidence="5" id="KW-0378">Hydrolase</keyword>
<reference evidence="10 11" key="1">
    <citation type="submission" date="2024-02" db="EMBL/GenBank/DDBJ databases">
        <title>Rhodopirellula caenicola NBRC 110016.</title>
        <authorList>
            <person name="Ichikawa N."/>
            <person name="Katano-Makiyama Y."/>
            <person name="Hidaka K."/>
        </authorList>
    </citation>
    <scope>NUCLEOTIDE SEQUENCE [LARGE SCALE GENOMIC DNA]</scope>
    <source>
        <strain evidence="10 11">NBRC 110016</strain>
    </source>
</reference>
<dbReference type="InterPro" id="IPR050738">
    <property type="entry name" value="Sulfatase"/>
</dbReference>
<dbReference type="CDD" id="cd16144">
    <property type="entry name" value="ARS_like"/>
    <property type="match status" value="1"/>
</dbReference>
<evidence type="ECO:0000256" key="6">
    <source>
        <dbReference type="ARBA" id="ARBA00022837"/>
    </source>
</evidence>
<dbReference type="PANTHER" id="PTHR42693:SF42">
    <property type="entry name" value="ARYLSULFATASE G"/>
    <property type="match status" value="1"/>
</dbReference>
<dbReference type="PANTHER" id="PTHR42693">
    <property type="entry name" value="ARYLSULFATASE FAMILY MEMBER"/>
    <property type="match status" value="1"/>
</dbReference>
<proteinExistence type="inferred from homology"/>
<evidence type="ECO:0000256" key="5">
    <source>
        <dbReference type="ARBA" id="ARBA00022801"/>
    </source>
</evidence>
<evidence type="ECO:0000313" key="10">
    <source>
        <dbReference type="EMBL" id="GAA5508706.1"/>
    </source>
</evidence>
<dbReference type="Pfam" id="PF00884">
    <property type="entry name" value="Sulfatase"/>
    <property type="match status" value="1"/>
</dbReference>
<organism evidence="10 11">
    <name type="scientific">Novipirellula caenicola</name>
    <dbReference type="NCBI Taxonomy" id="1536901"/>
    <lineage>
        <taxon>Bacteria</taxon>
        <taxon>Pseudomonadati</taxon>
        <taxon>Planctomycetota</taxon>
        <taxon>Planctomycetia</taxon>
        <taxon>Pirellulales</taxon>
        <taxon>Pirellulaceae</taxon>
        <taxon>Novipirellula</taxon>
    </lineage>
</organism>
<feature type="chain" id="PRO_5047399545" evidence="8">
    <location>
        <begin position="25"/>
        <end position="522"/>
    </location>
</feature>
<evidence type="ECO:0000256" key="3">
    <source>
        <dbReference type="ARBA" id="ARBA00022723"/>
    </source>
</evidence>
<evidence type="ECO:0000259" key="9">
    <source>
        <dbReference type="Pfam" id="PF00884"/>
    </source>
</evidence>
<evidence type="ECO:0000256" key="8">
    <source>
        <dbReference type="SAM" id="SignalP"/>
    </source>
</evidence>
<dbReference type="RefSeq" id="WP_345685473.1">
    <property type="nucleotide sequence ID" value="NZ_BAABRO010000010.1"/>
</dbReference>
<dbReference type="Gene3D" id="3.30.1120.10">
    <property type="match status" value="1"/>
</dbReference>
<comment type="cofactor">
    <cofactor evidence="1">
        <name>Ca(2+)</name>
        <dbReference type="ChEBI" id="CHEBI:29108"/>
    </cofactor>
</comment>
<feature type="compositionally biased region" description="Basic and acidic residues" evidence="7">
    <location>
        <begin position="499"/>
        <end position="510"/>
    </location>
</feature>
<dbReference type="PROSITE" id="PS00149">
    <property type="entry name" value="SULFATASE_2"/>
    <property type="match status" value="1"/>
</dbReference>
<keyword evidence="3" id="KW-0479">Metal-binding</keyword>
<feature type="domain" description="Sulfatase N-terminal" evidence="9">
    <location>
        <begin position="28"/>
        <end position="368"/>
    </location>
</feature>
<sequence length="522" mass="58050">MKYSPCLVLGLFVLALASPQHASAATQRNFVFILVDDLGCKDLGYAGSTFHETPHIDALAASGMRFDQGYAACQVCSPSRASIMLGKATPRHGITDWIGAASGMKWNRDDRVLPAEYEHALPKQDTTLAEAFREAGYTTFFAGKWHLGTKGSWPEDHGFMINKGGWDVGSPKGGYFAPWENPRLESGPDGESLTLRLAEETASFIQSSQDKPFLAYLSFYTVHGPIQTTEELCNKYRDKAEKMGLTDNESRFTLQRRLPVRQVQDNPIYAGMVETLDNAVGIVMQKLKETGLDKNTVVIFTSDNGGVSSGDAFSTSLLPFRGGKGMQWEGGIREPYIIHVPGMTQSGSSTDTPVIGMDFYPTMLELAGLPLRPEQHVDGVSLVPVLKGDSIADRDLFWHYPHYGNQGGEPSSIIRSKDWKLIHYYEDGRNELYNLANDESEQTDVATKHPERVAEMSKRLEGWLAETGAKIPQPDPRFTQAKFDAKMKNVREKLMPRLEKQHADYLDKSKKPSPNWWGSAKD</sequence>
<gene>
    <name evidence="10" type="primary">atsA_15</name>
    <name evidence="10" type="ORF">Rcae01_04173</name>
</gene>
<dbReference type="EMBL" id="BAABRO010000010">
    <property type="protein sequence ID" value="GAA5508706.1"/>
    <property type="molecule type" value="Genomic_DNA"/>
</dbReference>
<keyword evidence="4 8" id="KW-0732">Signal</keyword>
<protein>
    <submittedName>
        <fullName evidence="10">Arylsulfatase</fullName>
    </submittedName>
</protein>
<keyword evidence="11" id="KW-1185">Reference proteome</keyword>